<accession>A0A0C9S5U5</accession>
<keyword evidence="2" id="KW-0732">Signal</keyword>
<sequence length="91" mass="10306">MSKVGLVLLIFLVLLTLAALHQDVDDPRRQRDEKRSPQRDILRSTLRKYRSNIQRRCSNGKTSCSTCTQQGKDCSVTRGSRLCGTCVPRGR</sequence>
<evidence type="ECO:0000313" key="3">
    <source>
        <dbReference type="EMBL" id="JAG92804.1"/>
    </source>
</evidence>
<dbReference type="EMBL" id="GCVM01000047">
    <property type="protein sequence ID" value="JAI17942.1"/>
    <property type="molecule type" value="Transcribed_RNA"/>
</dbReference>
<organism evidence="3">
    <name type="scientific">Conus tribblei</name>
    <name type="common">Tribble's cone</name>
    <name type="synonym">Splinoconus tribblei</name>
    <dbReference type="NCBI Taxonomy" id="101761"/>
    <lineage>
        <taxon>Eukaryota</taxon>
        <taxon>Metazoa</taxon>
        <taxon>Spiralia</taxon>
        <taxon>Lophotrochozoa</taxon>
        <taxon>Mollusca</taxon>
        <taxon>Gastropoda</taxon>
        <taxon>Caenogastropoda</taxon>
        <taxon>Neogastropoda</taxon>
        <taxon>Conoidea</taxon>
        <taxon>Conidae</taxon>
        <taxon>Conus</taxon>
        <taxon>Splinoconus</taxon>
    </lineage>
</organism>
<feature type="chain" id="PRO_5014019750" evidence="2">
    <location>
        <begin position="19"/>
        <end position="91"/>
    </location>
</feature>
<feature type="signal peptide" evidence="2">
    <location>
        <begin position="1"/>
        <end position="18"/>
    </location>
</feature>
<proteinExistence type="predicted"/>
<name>A0A0C9S5U5_CONTD</name>
<evidence type="ECO:0000313" key="4">
    <source>
        <dbReference type="EMBL" id="JAI17942.1"/>
    </source>
</evidence>
<evidence type="ECO:0000256" key="2">
    <source>
        <dbReference type="SAM" id="SignalP"/>
    </source>
</evidence>
<evidence type="ECO:0000256" key="1">
    <source>
        <dbReference type="SAM" id="MobiDB-lite"/>
    </source>
</evidence>
<reference evidence="3" key="1">
    <citation type="journal article" date="2015" name="Mar. Biotechnol.">
        <title>High conopeptide diversity in Conus tribblei revealed through analysis of venom duct transcriptome using two high-throughput sequencing platforms.</title>
        <authorList>
            <person name="Barghi N."/>
            <person name="Concepcion G.P."/>
            <person name="Olivera B.M."/>
            <person name="Lluisma A.O."/>
        </authorList>
    </citation>
    <scope>NUCLEOTIDE SEQUENCE</scope>
    <source>
        <tissue evidence="3">Venom duct</tissue>
    </source>
</reference>
<protein>
    <submittedName>
        <fullName evidence="3">Ctr_55_TN conopeptide</fullName>
    </submittedName>
    <submittedName>
        <fullName evidence="4">Ctr_M_1 conopeptide</fullName>
    </submittedName>
</protein>
<feature type="compositionally biased region" description="Basic and acidic residues" evidence="1">
    <location>
        <begin position="25"/>
        <end position="42"/>
    </location>
</feature>
<reference evidence="4" key="2">
    <citation type="submission" date="2015-04" db="EMBL/GenBank/DDBJ databases">
        <authorList>
            <person name="Syromyatnikov M.Y."/>
            <person name="Popov V.N."/>
        </authorList>
    </citation>
    <scope>NUCLEOTIDE SEQUENCE</scope>
    <source>
        <tissue evidence="4">Venom duct</tissue>
    </source>
</reference>
<dbReference type="AlphaFoldDB" id="A0A0C9S5U5"/>
<feature type="region of interest" description="Disordered" evidence="1">
    <location>
        <begin position="25"/>
        <end position="45"/>
    </location>
</feature>
<dbReference type="EMBL" id="GCJM01000074">
    <property type="protein sequence ID" value="JAG92804.1"/>
    <property type="molecule type" value="Transcribed_RNA"/>
</dbReference>